<reference evidence="1 2" key="1">
    <citation type="journal article" date="2015" name="PeerJ">
        <title>First genomic representation of candidate bacterial phylum KSB3 points to enhanced environmental sensing as a trigger of wastewater bulking.</title>
        <authorList>
            <person name="Sekiguchi Y."/>
            <person name="Ohashi A."/>
            <person name="Parks D.H."/>
            <person name="Yamauchi T."/>
            <person name="Tyson G.W."/>
            <person name="Hugenholtz P."/>
        </authorList>
    </citation>
    <scope>NUCLEOTIDE SEQUENCE [LARGE SCALE GENOMIC DNA]</scope>
</reference>
<dbReference type="Proteomes" id="UP000030661">
    <property type="component" value="Unassembled WGS sequence"/>
</dbReference>
<proteinExistence type="predicted"/>
<dbReference type="Gene3D" id="1.20.1500.10">
    <property type="entry name" value="YheA/YmcA-like"/>
    <property type="match status" value="1"/>
</dbReference>
<evidence type="ECO:0000313" key="2">
    <source>
        <dbReference type="Proteomes" id="UP000030661"/>
    </source>
</evidence>
<keyword evidence="2" id="KW-1185">Reference proteome</keyword>
<evidence type="ECO:0000313" key="1">
    <source>
        <dbReference type="EMBL" id="GAK56664.1"/>
    </source>
</evidence>
<dbReference type="STRING" id="1499967.U27_03627"/>
<dbReference type="Pfam" id="PF06133">
    <property type="entry name" value="Com_YlbF"/>
    <property type="match status" value="1"/>
</dbReference>
<evidence type="ECO:0008006" key="3">
    <source>
        <dbReference type="Google" id="ProtNLM"/>
    </source>
</evidence>
<organism evidence="1 2">
    <name type="scientific">Vecturithrix granuli</name>
    <dbReference type="NCBI Taxonomy" id="1499967"/>
    <lineage>
        <taxon>Bacteria</taxon>
        <taxon>Candidatus Moduliflexota</taxon>
        <taxon>Candidatus Vecturitrichia</taxon>
        <taxon>Candidatus Vecturitrichales</taxon>
        <taxon>Candidatus Vecturitrichaceae</taxon>
        <taxon>Candidatus Vecturithrix</taxon>
    </lineage>
</organism>
<dbReference type="SUPFAM" id="SSF158622">
    <property type="entry name" value="YheA/YmcA-like"/>
    <property type="match status" value="1"/>
</dbReference>
<dbReference type="HOGENOM" id="CLU_140243_1_1_0"/>
<name>A0A081BWF9_VECG1</name>
<accession>A0A081BWF9</accession>
<dbReference type="EMBL" id="DF820465">
    <property type="protein sequence ID" value="GAK56664.1"/>
    <property type="molecule type" value="Genomic_DNA"/>
</dbReference>
<dbReference type="InterPro" id="IPR010368">
    <property type="entry name" value="Com_YlbF"/>
</dbReference>
<dbReference type="eggNOG" id="COG3679">
    <property type="taxonomic scope" value="Bacteria"/>
</dbReference>
<gene>
    <name evidence="1" type="ORF">U27_03627</name>
</gene>
<dbReference type="InterPro" id="IPR023378">
    <property type="entry name" value="YheA/YmcA-like_dom_sf"/>
</dbReference>
<sequence>MEQFNQEAMIAQAKTFAKILASSQDFQKFYAAQERFHQDQEARALVGTFQEKQRKFQEARMRGTTLHDDDLDELRRLQQDVQRNQTIMAWAKAQQEVIRLIQSANQTISAAAGFDFGQTLSGNGSC</sequence>
<protein>
    <recommendedName>
        <fullName evidence="3">YlbF family regulator</fullName>
    </recommendedName>
</protein>
<dbReference type="AlphaFoldDB" id="A0A081BWF9"/>